<dbReference type="GO" id="GO:0031462">
    <property type="term" value="C:Cul2-RING ubiquitin ligase complex"/>
    <property type="evidence" value="ECO:0007669"/>
    <property type="project" value="TreeGrafter"/>
</dbReference>
<keyword evidence="2" id="KW-1185">Reference proteome</keyword>
<name>G0PCV8_CAEBE</name>
<dbReference type="InterPro" id="IPR032675">
    <property type="entry name" value="LRR_dom_sf"/>
</dbReference>
<proteinExistence type="predicted"/>
<dbReference type="eggNOG" id="KOG3665">
    <property type="taxonomic scope" value="Eukaryota"/>
</dbReference>
<dbReference type="PANTHER" id="PTHR12904:SF28">
    <property type="entry name" value="ATP SYNTHASE SUBUNIT ALPHA-RELATED"/>
    <property type="match status" value="1"/>
</dbReference>
<accession>G0PCV8</accession>
<sequence length="226" mass="26134">MFPNLEDLNICCRKMCVTDFTSLCNNLPHLRTLNISSTGIKNLNGPAKLQNLECLSIYGLLFETREDIKDLFELKKLKKLIFGYCSCVYLDHNHLNIYKRKVLNMLSMNLKHHLKKRTHPSDNVFNSQFVGIELLIKVTENFNADKICSLAMKSIIHGGGLRDFEQSCAVIIDILMDRMDLSSEYYKTINFRKLHACLRIIQNKTNLLPERRASAGNVLRFVELFM</sequence>
<dbReference type="PANTHER" id="PTHR12904">
    <property type="match status" value="1"/>
</dbReference>
<evidence type="ECO:0000313" key="2">
    <source>
        <dbReference type="Proteomes" id="UP000008068"/>
    </source>
</evidence>
<organism evidence="2">
    <name type="scientific">Caenorhabditis brenneri</name>
    <name type="common">Nematode worm</name>
    <dbReference type="NCBI Taxonomy" id="135651"/>
    <lineage>
        <taxon>Eukaryota</taxon>
        <taxon>Metazoa</taxon>
        <taxon>Ecdysozoa</taxon>
        <taxon>Nematoda</taxon>
        <taxon>Chromadorea</taxon>
        <taxon>Rhabditida</taxon>
        <taxon>Rhabditina</taxon>
        <taxon>Rhabditomorpha</taxon>
        <taxon>Rhabditoidea</taxon>
        <taxon>Rhabditidae</taxon>
        <taxon>Peloderinae</taxon>
        <taxon>Caenorhabditis</taxon>
    </lineage>
</organism>
<dbReference type="HOGENOM" id="CLU_054450_0_0_1"/>
<protein>
    <submittedName>
        <fullName evidence="1">Uncharacterized protein</fullName>
    </submittedName>
</protein>
<dbReference type="STRING" id="135651.G0PCV8"/>
<dbReference type="Proteomes" id="UP000008068">
    <property type="component" value="Unassembled WGS sequence"/>
</dbReference>
<dbReference type="Gene3D" id="3.80.10.10">
    <property type="entry name" value="Ribonuclease Inhibitor"/>
    <property type="match status" value="1"/>
</dbReference>
<dbReference type="InParanoid" id="G0PCV8"/>
<dbReference type="InterPro" id="IPR051341">
    <property type="entry name" value="Zyg-11_UBL_adapter"/>
</dbReference>
<reference evidence="2" key="1">
    <citation type="submission" date="2011-07" db="EMBL/GenBank/DDBJ databases">
        <authorList>
            <consortium name="Caenorhabditis brenneri Sequencing and Analysis Consortium"/>
            <person name="Wilson R.K."/>
        </authorList>
    </citation>
    <scope>NUCLEOTIDE SEQUENCE [LARGE SCALE GENOMIC DNA]</scope>
    <source>
        <strain evidence="2">PB2801</strain>
    </source>
</reference>
<dbReference type="EMBL" id="GL380255">
    <property type="protein sequence ID" value="EGT51313.1"/>
    <property type="molecule type" value="Genomic_DNA"/>
</dbReference>
<evidence type="ECO:0000313" key="1">
    <source>
        <dbReference type="EMBL" id="EGT51313.1"/>
    </source>
</evidence>
<dbReference type="AlphaFoldDB" id="G0PCV8"/>
<gene>
    <name evidence="1" type="ORF">CAEBREN_06170</name>
</gene>
<dbReference type="SUPFAM" id="SSF52058">
    <property type="entry name" value="L domain-like"/>
    <property type="match status" value="1"/>
</dbReference>